<dbReference type="PANTHER" id="PTHR32309:SF13">
    <property type="entry name" value="FERRIC ENTEROBACTIN TRANSPORT PROTEIN FEPE"/>
    <property type="match status" value="1"/>
</dbReference>
<dbReference type="PANTHER" id="PTHR32309">
    <property type="entry name" value="TYROSINE-PROTEIN KINASE"/>
    <property type="match status" value="1"/>
</dbReference>
<dbReference type="Proteomes" id="UP001484535">
    <property type="component" value="Unassembled WGS sequence"/>
</dbReference>
<keyword evidence="2" id="KW-0812">Transmembrane</keyword>
<keyword evidence="2" id="KW-1133">Transmembrane helix</keyword>
<evidence type="ECO:0000256" key="2">
    <source>
        <dbReference type="SAM" id="Phobius"/>
    </source>
</evidence>
<dbReference type="RefSeq" id="WP_346785550.1">
    <property type="nucleotide sequence ID" value="NZ_JBDLBR010000004.1"/>
</dbReference>
<feature type="transmembrane region" description="Helical" evidence="2">
    <location>
        <begin position="27"/>
        <end position="47"/>
    </location>
</feature>
<gene>
    <name evidence="3" type="ORF">ABDJ38_13005</name>
</gene>
<dbReference type="EMBL" id="JBDLBR010000004">
    <property type="protein sequence ID" value="MEN7538095.1"/>
    <property type="molecule type" value="Genomic_DNA"/>
</dbReference>
<feature type="transmembrane region" description="Helical" evidence="2">
    <location>
        <begin position="359"/>
        <end position="380"/>
    </location>
</feature>
<evidence type="ECO:0000256" key="1">
    <source>
        <dbReference type="SAM" id="Coils"/>
    </source>
</evidence>
<keyword evidence="1" id="KW-0175">Coiled coil</keyword>
<organism evidence="3 4">
    <name type="scientific">Aurantiacibacter flavus</name>
    <dbReference type="NCBI Taxonomy" id="3145232"/>
    <lineage>
        <taxon>Bacteria</taxon>
        <taxon>Pseudomonadati</taxon>
        <taxon>Pseudomonadota</taxon>
        <taxon>Alphaproteobacteria</taxon>
        <taxon>Sphingomonadales</taxon>
        <taxon>Erythrobacteraceae</taxon>
        <taxon>Aurantiacibacter</taxon>
    </lineage>
</organism>
<keyword evidence="2" id="KW-0472">Membrane</keyword>
<evidence type="ECO:0000313" key="4">
    <source>
        <dbReference type="Proteomes" id="UP001484535"/>
    </source>
</evidence>
<evidence type="ECO:0000313" key="3">
    <source>
        <dbReference type="EMBL" id="MEN7538095.1"/>
    </source>
</evidence>
<accession>A0ABV0CYZ5</accession>
<keyword evidence="4" id="KW-1185">Reference proteome</keyword>
<protein>
    <submittedName>
        <fullName evidence="3">Capsule biosynthesis protein</fullName>
    </submittedName>
</protein>
<sequence length="387" mass="42592">MHHDTNLQRDADASNEKREAFSRIKRWRWFGLFVVLPTLLASLYFGLIASDVYVSESRFVIKAPDAKSSGVGSIGAILQGSGGGSGQEQASEIIGYMRSRDALADLSKTVDVRAAFSSDEADAFSRFPLFYQDDSFEALFSYYESMMTVSTDAETGLTVLSVKGFTAPDAQKLNLGLLQQGEELVNRLNSRINSQAISEADERVSEAQKRVRDARIALAEYRNRSEVLDPQQQGIGVLAVSNELIAQQAALEAQLVQIRRTAPNHPSIRALEERIAGVSRQIASQTGRAVGTPDGLASRMTEYENLAVEQEFASQLLTSANTALEQARSEAQKQQYYLERVVEPNLPDAPTLPNRLKNILAVLFASLCLYLVGWMLAVGIREHAPED</sequence>
<reference evidence="3 4" key="1">
    <citation type="submission" date="2024-05" db="EMBL/GenBank/DDBJ databases">
        <authorList>
            <person name="Park S."/>
        </authorList>
    </citation>
    <scope>NUCLEOTIDE SEQUENCE [LARGE SCALE GENOMIC DNA]</scope>
    <source>
        <strain evidence="3 4">DGU5</strain>
    </source>
</reference>
<name>A0ABV0CYZ5_9SPHN</name>
<feature type="coiled-coil region" evidence="1">
    <location>
        <begin position="197"/>
        <end position="224"/>
    </location>
</feature>
<proteinExistence type="predicted"/>
<dbReference type="InterPro" id="IPR050445">
    <property type="entry name" value="Bact_polysacc_biosynth/exp"/>
</dbReference>
<comment type="caution">
    <text evidence="3">The sequence shown here is derived from an EMBL/GenBank/DDBJ whole genome shotgun (WGS) entry which is preliminary data.</text>
</comment>